<accession>A0AAN9SFP5</accession>
<proteinExistence type="predicted"/>
<dbReference type="EMBL" id="JAYMYS010000004">
    <property type="protein sequence ID" value="KAK7395536.1"/>
    <property type="molecule type" value="Genomic_DNA"/>
</dbReference>
<sequence>MLSSRGSDLSSRNHAATEQGGVTNGQRKQACFDPDMVYEANHLKSPKKRGCLVQISIDLAEAGPLILI</sequence>
<keyword evidence="3" id="KW-1185">Reference proteome</keyword>
<organism evidence="2 3">
    <name type="scientific">Psophocarpus tetragonolobus</name>
    <name type="common">Winged bean</name>
    <name type="synonym">Dolichos tetragonolobus</name>
    <dbReference type="NCBI Taxonomy" id="3891"/>
    <lineage>
        <taxon>Eukaryota</taxon>
        <taxon>Viridiplantae</taxon>
        <taxon>Streptophyta</taxon>
        <taxon>Embryophyta</taxon>
        <taxon>Tracheophyta</taxon>
        <taxon>Spermatophyta</taxon>
        <taxon>Magnoliopsida</taxon>
        <taxon>eudicotyledons</taxon>
        <taxon>Gunneridae</taxon>
        <taxon>Pentapetalae</taxon>
        <taxon>rosids</taxon>
        <taxon>fabids</taxon>
        <taxon>Fabales</taxon>
        <taxon>Fabaceae</taxon>
        <taxon>Papilionoideae</taxon>
        <taxon>50 kb inversion clade</taxon>
        <taxon>NPAAA clade</taxon>
        <taxon>indigoferoid/millettioid clade</taxon>
        <taxon>Phaseoleae</taxon>
        <taxon>Psophocarpus</taxon>
    </lineage>
</organism>
<evidence type="ECO:0000256" key="1">
    <source>
        <dbReference type="SAM" id="MobiDB-lite"/>
    </source>
</evidence>
<name>A0AAN9SFP5_PSOTE</name>
<evidence type="ECO:0000313" key="2">
    <source>
        <dbReference type="EMBL" id="KAK7395536.1"/>
    </source>
</evidence>
<protein>
    <submittedName>
        <fullName evidence="2">Uncharacterized protein</fullName>
    </submittedName>
</protein>
<reference evidence="2 3" key="1">
    <citation type="submission" date="2024-01" db="EMBL/GenBank/DDBJ databases">
        <title>The genomes of 5 underutilized Papilionoideae crops provide insights into root nodulation and disease resistanc.</title>
        <authorList>
            <person name="Jiang F."/>
        </authorList>
    </citation>
    <scope>NUCLEOTIDE SEQUENCE [LARGE SCALE GENOMIC DNA]</scope>
    <source>
        <strain evidence="2">DUOXIRENSHENG_FW03</strain>
        <tissue evidence="2">Leaves</tissue>
    </source>
</reference>
<gene>
    <name evidence="2" type="ORF">VNO78_16097</name>
</gene>
<dbReference type="AlphaFoldDB" id="A0AAN9SFP5"/>
<comment type="caution">
    <text evidence="2">The sequence shown here is derived from an EMBL/GenBank/DDBJ whole genome shotgun (WGS) entry which is preliminary data.</text>
</comment>
<feature type="region of interest" description="Disordered" evidence="1">
    <location>
        <begin position="1"/>
        <end position="28"/>
    </location>
</feature>
<evidence type="ECO:0000313" key="3">
    <source>
        <dbReference type="Proteomes" id="UP001386955"/>
    </source>
</evidence>
<feature type="compositionally biased region" description="Polar residues" evidence="1">
    <location>
        <begin position="1"/>
        <end position="27"/>
    </location>
</feature>
<dbReference type="Proteomes" id="UP001386955">
    <property type="component" value="Unassembled WGS sequence"/>
</dbReference>